<evidence type="ECO:0000313" key="3">
    <source>
        <dbReference type="Proteomes" id="UP001220256"/>
    </source>
</evidence>
<protein>
    <submittedName>
        <fullName evidence="2">Uncharacterized protein</fullName>
    </submittedName>
</protein>
<organism evidence="2 3">
    <name type="scientific">Penicillium chrysogenum</name>
    <name type="common">Penicillium notatum</name>
    <dbReference type="NCBI Taxonomy" id="5076"/>
    <lineage>
        <taxon>Eukaryota</taxon>
        <taxon>Fungi</taxon>
        <taxon>Dikarya</taxon>
        <taxon>Ascomycota</taxon>
        <taxon>Pezizomycotina</taxon>
        <taxon>Eurotiomycetes</taxon>
        <taxon>Eurotiomycetidae</taxon>
        <taxon>Eurotiales</taxon>
        <taxon>Aspergillaceae</taxon>
        <taxon>Penicillium</taxon>
        <taxon>Penicillium chrysogenum species complex</taxon>
    </lineage>
</organism>
<evidence type="ECO:0000256" key="1">
    <source>
        <dbReference type="SAM" id="MobiDB-lite"/>
    </source>
</evidence>
<dbReference type="EMBL" id="JAPVEB010000003">
    <property type="protein sequence ID" value="KAJ5268740.1"/>
    <property type="molecule type" value="Genomic_DNA"/>
</dbReference>
<name>A0ABQ8WGL2_PENCH</name>
<proteinExistence type="predicted"/>
<accession>A0ABQ8WGL2</accession>
<dbReference type="Proteomes" id="UP001220256">
    <property type="component" value="Unassembled WGS sequence"/>
</dbReference>
<gene>
    <name evidence="2" type="ORF">N7505_004498</name>
</gene>
<keyword evidence="3" id="KW-1185">Reference proteome</keyword>
<evidence type="ECO:0000313" key="2">
    <source>
        <dbReference type="EMBL" id="KAJ5268740.1"/>
    </source>
</evidence>
<feature type="region of interest" description="Disordered" evidence="1">
    <location>
        <begin position="1"/>
        <end position="65"/>
    </location>
</feature>
<sequence length="65" mass="7101">MDSKSGCRPITHQTHAHMSIESDQNRMPDLMASSPSKNSRSLLVLRPSKAARAKNQGSGLNKRAL</sequence>
<comment type="caution">
    <text evidence="2">The sequence shown here is derived from an EMBL/GenBank/DDBJ whole genome shotgun (WGS) entry which is preliminary data.</text>
</comment>
<reference evidence="2 3" key="1">
    <citation type="journal article" date="2023" name="IMA Fungus">
        <title>Comparative genomic study of the Penicillium genus elucidates a diverse pangenome and 15 lateral gene transfer events.</title>
        <authorList>
            <person name="Petersen C."/>
            <person name="Sorensen T."/>
            <person name="Nielsen M.R."/>
            <person name="Sondergaard T.E."/>
            <person name="Sorensen J.L."/>
            <person name="Fitzpatrick D.A."/>
            <person name="Frisvad J.C."/>
            <person name="Nielsen K.L."/>
        </authorList>
    </citation>
    <scope>NUCLEOTIDE SEQUENCE [LARGE SCALE GENOMIC DNA]</scope>
    <source>
        <strain evidence="2 3">IBT 3361</strain>
    </source>
</reference>